<name>A0A9X9Q3P6_GULGU</name>
<evidence type="ECO:0000313" key="2">
    <source>
        <dbReference type="EMBL" id="VCX04343.1"/>
    </source>
</evidence>
<accession>A0A9X9Q3P6</accession>
<feature type="compositionally biased region" description="Low complexity" evidence="1">
    <location>
        <begin position="33"/>
        <end position="44"/>
    </location>
</feature>
<evidence type="ECO:0000313" key="3">
    <source>
        <dbReference type="Proteomes" id="UP000269945"/>
    </source>
</evidence>
<dbReference type="Proteomes" id="UP000269945">
    <property type="component" value="Unassembled WGS sequence"/>
</dbReference>
<feature type="compositionally biased region" description="Basic and acidic residues" evidence="1">
    <location>
        <begin position="50"/>
        <end position="64"/>
    </location>
</feature>
<evidence type="ECO:0000256" key="1">
    <source>
        <dbReference type="SAM" id="MobiDB-lite"/>
    </source>
</evidence>
<dbReference type="EMBL" id="CYRY02030145">
    <property type="protein sequence ID" value="VCX04343.1"/>
    <property type="molecule type" value="Genomic_DNA"/>
</dbReference>
<feature type="region of interest" description="Disordered" evidence="1">
    <location>
        <begin position="1"/>
        <end position="70"/>
    </location>
</feature>
<proteinExistence type="predicted"/>
<organism evidence="2 3">
    <name type="scientific">Gulo gulo</name>
    <name type="common">Wolverine</name>
    <name type="synonym">Gluton</name>
    <dbReference type="NCBI Taxonomy" id="48420"/>
    <lineage>
        <taxon>Eukaryota</taxon>
        <taxon>Metazoa</taxon>
        <taxon>Chordata</taxon>
        <taxon>Craniata</taxon>
        <taxon>Vertebrata</taxon>
        <taxon>Euteleostomi</taxon>
        <taxon>Mammalia</taxon>
        <taxon>Eutheria</taxon>
        <taxon>Laurasiatheria</taxon>
        <taxon>Carnivora</taxon>
        <taxon>Caniformia</taxon>
        <taxon>Musteloidea</taxon>
        <taxon>Mustelidae</taxon>
        <taxon>Guloninae</taxon>
        <taxon>Gulo</taxon>
    </lineage>
</organism>
<feature type="compositionally biased region" description="Pro residues" evidence="1">
    <location>
        <begin position="1"/>
        <end position="23"/>
    </location>
</feature>
<keyword evidence="3" id="KW-1185">Reference proteome</keyword>
<sequence length="123" mass="13472">KAALTWPPPVPDAPPPSVSPAPKPRGSTFSRTSSQAAPQAGPSALQMPVQEKREPERHSKDRAVRPGRPMLYYQHSSTVDPLDWTQEPTCSCWGRVFKVALWAGYKTESPQAWKGGARNPLGQ</sequence>
<gene>
    <name evidence="2" type="ORF">BN2614_LOCUS1</name>
</gene>
<feature type="non-terminal residue" evidence="2">
    <location>
        <position position="1"/>
    </location>
</feature>
<comment type="caution">
    <text evidence="2">The sequence shown here is derived from an EMBL/GenBank/DDBJ whole genome shotgun (WGS) entry which is preliminary data.</text>
</comment>
<protein>
    <submittedName>
        <fullName evidence="2">Uncharacterized protein</fullName>
    </submittedName>
</protein>
<dbReference type="AlphaFoldDB" id="A0A9X9Q3P6"/>
<reference evidence="2 3" key="1">
    <citation type="submission" date="2018-10" db="EMBL/GenBank/DDBJ databases">
        <authorList>
            <person name="Ekblom R."/>
            <person name="Jareborg N."/>
        </authorList>
    </citation>
    <scope>NUCLEOTIDE SEQUENCE [LARGE SCALE GENOMIC DNA]</scope>
    <source>
        <tissue evidence="2">Muscle</tissue>
    </source>
</reference>